<dbReference type="GO" id="GO:0006839">
    <property type="term" value="P:mitochondrial transport"/>
    <property type="evidence" value="ECO:0007669"/>
    <property type="project" value="TreeGrafter"/>
</dbReference>
<keyword evidence="8" id="KW-0496">Mitochondrion</keyword>
<keyword evidence="5" id="KW-0677">Repeat</keyword>
<keyword evidence="7" id="KW-1133">Transmembrane helix</keyword>
<sequence length="304" mass="32157">MQTNSCQQNGSSQKDQSTGSFSFPGIRSLAAGAAGGVCSVLVGHPFDLVKVRLQIADKTVRKSALDVFKSSLTKESGIRSLLDAVSFWGYDVGKSLIRKLSSTTYPSNADLSIAQLFAAGLMSAVPMTLVSAPFERVKILLQVQGQKPHERKQGTKAPSGAIILRGLYKHGGIQSVYRGSLITFARDAPDSAAYFATYEYCKKKFTPKQEDGAEGCLSLLAVSVAGASAGIVMLTPLFPIDTVKSRLQATEGKSRISSTVKSIYSKGGVKAFFPGLGPALLRAIPANAAATLGWEVTRLALDTS</sequence>
<evidence type="ECO:0000256" key="10">
    <source>
        <dbReference type="PROSITE-ProRule" id="PRU00282"/>
    </source>
</evidence>
<feature type="repeat" description="Solcar" evidence="10">
    <location>
        <begin position="111"/>
        <end position="204"/>
    </location>
</feature>
<dbReference type="Proteomes" id="UP000664534">
    <property type="component" value="Unassembled WGS sequence"/>
</dbReference>
<keyword evidence="9 10" id="KW-0472">Membrane</keyword>
<dbReference type="GO" id="GO:0031966">
    <property type="term" value="C:mitochondrial membrane"/>
    <property type="evidence" value="ECO:0007669"/>
    <property type="project" value="UniProtKB-SubCell"/>
</dbReference>
<evidence type="ECO:0000313" key="13">
    <source>
        <dbReference type="Proteomes" id="UP000664534"/>
    </source>
</evidence>
<keyword evidence="4 10" id="KW-0812">Transmembrane</keyword>
<dbReference type="Gene3D" id="1.50.40.10">
    <property type="entry name" value="Mitochondrial carrier domain"/>
    <property type="match status" value="2"/>
</dbReference>
<dbReference type="AlphaFoldDB" id="A0A8H3FJ62"/>
<evidence type="ECO:0000256" key="6">
    <source>
        <dbReference type="ARBA" id="ARBA00022792"/>
    </source>
</evidence>
<evidence type="ECO:0000313" key="12">
    <source>
        <dbReference type="EMBL" id="CAF9925606.1"/>
    </source>
</evidence>
<dbReference type="InterPro" id="IPR023395">
    <property type="entry name" value="MCP_dom_sf"/>
</dbReference>
<dbReference type="GO" id="GO:0015227">
    <property type="term" value="F:O-acyl-L-carnitine transmembrane transporter activity"/>
    <property type="evidence" value="ECO:0007669"/>
    <property type="project" value="TreeGrafter"/>
</dbReference>
<dbReference type="PANTHER" id="PTHR45624">
    <property type="entry name" value="MITOCHONDRIAL BASIC AMINO ACIDS TRANSPORTER-RELATED"/>
    <property type="match status" value="1"/>
</dbReference>
<evidence type="ECO:0000256" key="3">
    <source>
        <dbReference type="ARBA" id="ARBA00022448"/>
    </source>
</evidence>
<evidence type="ECO:0000256" key="1">
    <source>
        <dbReference type="ARBA" id="ARBA00004225"/>
    </source>
</evidence>
<dbReference type="PANTHER" id="PTHR45624:SF4">
    <property type="entry name" value="CONGESTED-LIKE TRACHEA PROTEIN-RELATED"/>
    <property type="match status" value="1"/>
</dbReference>
<proteinExistence type="inferred from homology"/>
<evidence type="ECO:0000256" key="11">
    <source>
        <dbReference type="RuleBase" id="RU000488"/>
    </source>
</evidence>
<dbReference type="PROSITE" id="PS50920">
    <property type="entry name" value="SOLCAR"/>
    <property type="match status" value="3"/>
</dbReference>
<comment type="similarity">
    <text evidence="2 11">Belongs to the mitochondrial carrier (TC 2.A.29) family.</text>
</comment>
<evidence type="ECO:0000256" key="8">
    <source>
        <dbReference type="ARBA" id="ARBA00023128"/>
    </source>
</evidence>
<feature type="repeat" description="Solcar" evidence="10">
    <location>
        <begin position="217"/>
        <end position="300"/>
    </location>
</feature>
<dbReference type="Pfam" id="PF00153">
    <property type="entry name" value="Mito_carr"/>
    <property type="match status" value="3"/>
</dbReference>
<dbReference type="GO" id="GO:1902603">
    <property type="term" value="P:carnitine transmembrane transport"/>
    <property type="evidence" value="ECO:0007669"/>
    <property type="project" value="TreeGrafter"/>
</dbReference>
<name>A0A8H3FJ62_9LECA</name>
<dbReference type="InterPro" id="IPR050567">
    <property type="entry name" value="Mitochondrial_Carrier"/>
</dbReference>
<keyword evidence="6" id="KW-0999">Mitochondrion inner membrane</keyword>
<comment type="caution">
    <text evidence="12">The sequence shown here is derived from an EMBL/GenBank/DDBJ whole genome shotgun (WGS) entry which is preliminary data.</text>
</comment>
<organism evidence="12 13">
    <name type="scientific">Imshaugia aleurites</name>
    <dbReference type="NCBI Taxonomy" id="172621"/>
    <lineage>
        <taxon>Eukaryota</taxon>
        <taxon>Fungi</taxon>
        <taxon>Dikarya</taxon>
        <taxon>Ascomycota</taxon>
        <taxon>Pezizomycotina</taxon>
        <taxon>Lecanoromycetes</taxon>
        <taxon>OSLEUM clade</taxon>
        <taxon>Lecanoromycetidae</taxon>
        <taxon>Lecanorales</taxon>
        <taxon>Lecanorineae</taxon>
        <taxon>Parmeliaceae</taxon>
        <taxon>Imshaugia</taxon>
    </lineage>
</organism>
<evidence type="ECO:0000256" key="4">
    <source>
        <dbReference type="ARBA" id="ARBA00022692"/>
    </source>
</evidence>
<gene>
    <name evidence="12" type="primary">CRC1_1</name>
    <name evidence="12" type="ORF">IMSHALPRED_006726</name>
</gene>
<accession>A0A8H3FJ62</accession>
<comment type="subcellular location">
    <subcellularLocation>
        <location evidence="1">Mitochondrion membrane</location>
        <topology evidence="1">Multi-pass membrane protein</topology>
    </subcellularLocation>
</comment>
<evidence type="ECO:0000256" key="7">
    <source>
        <dbReference type="ARBA" id="ARBA00022989"/>
    </source>
</evidence>
<dbReference type="EMBL" id="CAJPDT010000040">
    <property type="protein sequence ID" value="CAF9925606.1"/>
    <property type="molecule type" value="Genomic_DNA"/>
</dbReference>
<protein>
    <submittedName>
        <fullName evidence="12">Carnitine transporter</fullName>
    </submittedName>
</protein>
<evidence type="ECO:0000256" key="5">
    <source>
        <dbReference type="ARBA" id="ARBA00022737"/>
    </source>
</evidence>
<keyword evidence="3 11" id="KW-0813">Transport</keyword>
<reference evidence="12" key="1">
    <citation type="submission" date="2021-03" db="EMBL/GenBank/DDBJ databases">
        <authorList>
            <person name="Tagirdzhanova G."/>
        </authorList>
    </citation>
    <scope>NUCLEOTIDE SEQUENCE</scope>
</reference>
<evidence type="ECO:0000256" key="9">
    <source>
        <dbReference type="ARBA" id="ARBA00023136"/>
    </source>
</evidence>
<dbReference type="InterPro" id="IPR018108">
    <property type="entry name" value="MCP_transmembrane"/>
</dbReference>
<dbReference type="SUPFAM" id="SSF103506">
    <property type="entry name" value="Mitochondrial carrier"/>
    <property type="match status" value="1"/>
</dbReference>
<evidence type="ECO:0000256" key="2">
    <source>
        <dbReference type="ARBA" id="ARBA00006375"/>
    </source>
</evidence>
<keyword evidence="13" id="KW-1185">Reference proteome</keyword>
<dbReference type="OrthoDB" id="14252at2759"/>
<feature type="repeat" description="Solcar" evidence="10">
    <location>
        <begin position="23"/>
        <end position="109"/>
    </location>
</feature>